<comment type="caution">
    <text evidence="3">The sequence shown here is derived from an EMBL/GenBank/DDBJ whole genome shotgun (WGS) entry which is preliminary data.</text>
</comment>
<accession>A0A3A4NY19</accession>
<feature type="transmembrane region" description="Helical" evidence="1">
    <location>
        <begin position="247"/>
        <end position="268"/>
    </location>
</feature>
<dbReference type="SUPFAM" id="SSF53448">
    <property type="entry name" value="Nucleotide-diphospho-sugar transferases"/>
    <property type="match status" value="1"/>
</dbReference>
<dbReference type="InterPro" id="IPR029044">
    <property type="entry name" value="Nucleotide-diphossugar_trans"/>
</dbReference>
<reference evidence="3 4" key="1">
    <citation type="journal article" date="2017" name="ISME J.">
        <title>Energy and carbon metabolisms in a deep terrestrial subsurface fluid microbial community.</title>
        <authorList>
            <person name="Momper L."/>
            <person name="Jungbluth S.P."/>
            <person name="Lee M.D."/>
            <person name="Amend J.P."/>
        </authorList>
    </citation>
    <scope>NUCLEOTIDE SEQUENCE [LARGE SCALE GENOMIC DNA]</scope>
    <source>
        <strain evidence="3">SURF_5</strain>
    </source>
</reference>
<dbReference type="PANTHER" id="PTHR43685">
    <property type="entry name" value="GLYCOSYLTRANSFERASE"/>
    <property type="match status" value="1"/>
</dbReference>
<dbReference type="Proteomes" id="UP000265882">
    <property type="component" value="Unassembled WGS sequence"/>
</dbReference>
<keyword evidence="1" id="KW-0812">Transmembrane</keyword>
<keyword evidence="1" id="KW-1133">Transmembrane helix</keyword>
<proteinExistence type="predicted"/>
<dbReference type="EMBL" id="QZKU01000075">
    <property type="protein sequence ID" value="RJP20684.1"/>
    <property type="molecule type" value="Genomic_DNA"/>
</dbReference>
<evidence type="ECO:0000256" key="1">
    <source>
        <dbReference type="SAM" id="Phobius"/>
    </source>
</evidence>
<evidence type="ECO:0000313" key="4">
    <source>
        <dbReference type="Proteomes" id="UP000265882"/>
    </source>
</evidence>
<evidence type="ECO:0000259" key="2">
    <source>
        <dbReference type="Pfam" id="PF00535"/>
    </source>
</evidence>
<dbReference type="PANTHER" id="PTHR43685:SF2">
    <property type="entry name" value="GLYCOSYLTRANSFERASE 2-LIKE DOMAIN-CONTAINING PROTEIN"/>
    <property type="match status" value="1"/>
</dbReference>
<feature type="domain" description="Glycosyltransferase 2-like" evidence="2">
    <location>
        <begin position="23"/>
        <end position="176"/>
    </location>
</feature>
<organism evidence="3 4">
    <name type="scientific">Abyssobacteria bacterium (strain SURF_5)</name>
    <dbReference type="NCBI Taxonomy" id="2093360"/>
    <lineage>
        <taxon>Bacteria</taxon>
        <taxon>Pseudomonadati</taxon>
        <taxon>Candidatus Hydrogenedentota</taxon>
        <taxon>Candidatus Abyssobacteria</taxon>
    </lineage>
</organism>
<name>A0A3A4NY19_ABYX5</name>
<evidence type="ECO:0000313" key="3">
    <source>
        <dbReference type="EMBL" id="RJP20684.1"/>
    </source>
</evidence>
<gene>
    <name evidence="3" type="ORF">C4520_11040</name>
</gene>
<dbReference type="Pfam" id="PF00535">
    <property type="entry name" value="Glycos_transf_2"/>
    <property type="match status" value="1"/>
</dbReference>
<feature type="transmembrane region" description="Helical" evidence="1">
    <location>
        <begin position="274"/>
        <end position="293"/>
    </location>
</feature>
<sequence length="349" mass="38488">MFEQSAQMKSNYGGTQEDLPVVSIIVPAYNSRATIGPCLQSIRALEYPAEKIELIVIDNGSKDETRDIAAKAGATVIVRSDIFVSEMRNVAAKQARGEVFAFVDSDCVIAADWLINALRHLKNEAVGAAGCGYALGASPCWIERHWFYLHLDSGARAVTFLPAGNMAVRQSVFQKVGGFDPHLETGEDSDLCLRLRKEGFQIISDGAIRNVHLGNPKSLRKFLRKEIWYGKGLAACMNSHDWKDRTFVLTNLFLVSLFGMAAGIILSLLAGNPILLICGLSGAIMVVLVSTAYRTIQRRSLTSFFHLAVLHAVYYLGRSISLSEIYCRHIAAVFRVFGRRRSAKSEILK</sequence>
<keyword evidence="3" id="KW-0808">Transferase</keyword>
<protein>
    <submittedName>
        <fullName evidence="3">Glycosyltransferase</fullName>
    </submittedName>
</protein>
<dbReference type="Gene3D" id="3.90.550.10">
    <property type="entry name" value="Spore Coat Polysaccharide Biosynthesis Protein SpsA, Chain A"/>
    <property type="match status" value="1"/>
</dbReference>
<dbReference type="AlphaFoldDB" id="A0A3A4NY19"/>
<keyword evidence="1" id="KW-0472">Membrane</keyword>
<dbReference type="InterPro" id="IPR050834">
    <property type="entry name" value="Glycosyltransf_2"/>
</dbReference>
<dbReference type="GO" id="GO:0016740">
    <property type="term" value="F:transferase activity"/>
    <property type="evidence" value="ECO:0007669"/>
    <property type="project" value="UniProtKB-KW"/>
</dbReference>
<dbReference type="InterPro" id="IPR001173">
    <property type="entry name" value="Glyco_trans_2-like"/>
</dbReference>